<dbReference type="GeneID" id="4960865"/>
<evidence type="ECO:0000313" key="2">
    <source>
        <dbReference type="Proteomes" id="UP000203733"/>
    </source>
</evidence>
<protein>
    <submittedName>
        <fullName evidence="1">Uncharacterized protein</fullName>
    </submittedName>
</protein>
<dbReference type="RefSeq" id="YP_001111299.1">
    <property type="nucleotide sequence ID" value="NC_009240.1"/>
</dbReference>
<reference evidence="1 2" key="1">
    <citation type="journal article" date="2007" name="J. Virol.">
        <title>The genome of Gryllus bimaculatus nudivirus indicates an ancient diversification of baculovirus-related nonoccluded nudiviruses of insects.</title>
        <authorList>
            <person name="Wang Y."/>
            <person name="Kleespies R.G."/>
            <person name="Huger A.M."/>
            <person name="Jehle J.A."/>
        </authorList>
    </citation>
    <scope>NUCLEOTIDE SEQUENCE [LARGE SCALE GENOMIC DNA]</scope>
</reference>
<organism evidence="1 2">
    <name type="scientific">Gryllus bimaculatus nudivirus</name>
    <dbReference type="NCBI Taxonomy" id="432587"/>
    <lineage>
        <taxon>Viruses</taxon>
        <taxon>Viruses incertae sedis</taxon>
        <taxon>Naldaviricetes</taxon>
        <taxon>Lefavirales</taxon>
        <taxon>Nudiviridae</taxon>
        <taxon>Alphanudivirus</taxon>
        <taxon>Alphanudivirus grybimaculati</taxon>
    </lineage>
</organism>
<evidence type="ECO:0000313" key="1">
    <source>
        <dbReference type="EMBL" id="ABO45365.1"/>
    </source>
</evidence>
<dbReference type="EMBL" id="EF203088">
    <property type="protein sequence ID" value="ABO45365.1"/>
    <property type="molecule type" value="Genomic_DNA"/>
</dbReference>
<proteinExistence type="predicted"/>
<keyword evidence="2" id="KW-1185">Reference proteome</keyword>
<sequence>MSPLKCLLILLGLFLSASLIVLLFCIVGINVGKGYRSLKENSDLDLNPVNISEYLQDLSKKQHLFKPQKDYYKLSFDNISESTNSIH</sequence>
<dbReference type="Proteomes" id="UP000203733">
    <property type="component" value="Segment"/>
</dbReference>
<accession>A4L1Z5</accession>
<name>A4L1Z5_9VIRU</name>
<dbReference type="KEGG" id="vg:4960865"/>